<dbReference type="RefSeq" id="WP_013039482.1">
    <property type="nucleotide sequence ID" value="NC_014006.1"/>
</dbReference>
<gene>
    <name evidence="1" type="ordered locus">SJA_C1-10120</name>
</gene>
<dbReference type="AlphaFoldDB" id="D4YZR4"/>
<accession>D4YZR4</accession>
<sequence length="114" mass="12780">MDRAGDIIQLDRRVSRAISVGKGLRLTDEELDLLVAVGAIEVLKLAAGEALKIQAIQRQRERDEYRALTADPVDKAKMQEAAKMSLQRVQEMLQPKVRVPRSVLSAQKSKRESE</sequence>
<dbReference type="Proteomes" id="UP000007753">
    <property type="component" value="Chromosome 1"/>
</dbReference>
<evidence type="ECO:0000313" key="1">
    <source>
        <dbReference type="EMBL" id="BAI95846.1"/>
    </source>
</evidence>
<dbReference type="EMBL" id="AP010803">
    <property type="protein sequence ID" value="BAI95846.1"/>
    <property type="molecule type" value="Genomic_DNA"/>
</dbReference>
<evidence type="ECO:0000313" key="2">
    <source>
        <dbReference type="Proteomes" id="UP000007753"/>
    </source>
</evidence>
<proteinExistence type="predicted"/>
<protein>
    <submittedName>
        <fullName evidence="1">Uncharacterized protein</fullName>
    </submittedName>
</protein>
<dbReference type="GeneID" id="29272650"/>
<reference evidence="1 2" key="1">
    <citation type="journal article" date="2010" name="J. Bacteriol.">
        <title>Complete genome sequence of the representative gamma-hexachlorocyclohexane-degrading bacterium Sphingobium japonicum UT26.</title>
        <authorList>
            <person name="Nagata Y."/>
            <person name="Ohtsubo Y."/>
            <person name="Endo R."/>
            <person name="Ichikawa N."/>
            <person name="Ankai A."/>
            <person name="Oguchi A."/>
            <person name="Fukui S."/>
            <person name="Fujita N."/>
            <person name="Tsuda M."/>
        </authorList>
    </citation>
    <scope>NUCLEOTIDE SEQUENCE [LARGE SCALE GENOMIC DNA]</scope>
    <source>
        <strain evidence="2">DSM 16413 / CCM 7287 / MTCC 6362 / UT26 / NBRC 101211 / UT26S</strain>
    </source>
</reference>
<keyword evidence="2" id="KW-1185">Reference proteome</keyword>
<organism evidence="1 2">
    <name type="scientific">Sphingobium indicum (strain DSM 16413 / CCM 7287 / MTCC 6362 / UT26 / NBRC 101211 / UT26S)</name>
    <name type="common">Sphingobium japonicum</name>
    <dbReference type="NCBI Taxonomy" id="452662"/>
    <lineage>
        <taxon>Bacteria</taxon>
        <taxon>Pseudomonadati</taxon>
        <taxon>Pseudomonadota</taxon>
        <taxon>Alphaproteobacteria</taxon>
        <taxon>Sphingomonadales</taxon>
        <taxon>Sphingomonadaceae</taxon>
        <taxon>Sphingobium</taxon>
    </lineage>
</organism>
<name>D4YZR4_SPHIU</name>
<dbReference type="KEGG" id="sjp:SJA_C1-10120"/>
<dbReference type="HOGENOM" id="CLU_2119555_0_0_5"/>